<dbReference type="AlphaFoldDB" id="A0A5M5D4F8"/>
<organism evidence="1 2">
    <name type="scientific">Bacteroides ovatus</name>
    <dbReference type="NCBI Taxonomy" id="28116"/>
    <lineage>
        <taxon>Bacteria</taxon>
        <taxon>Pseudomonadati</taxon>
        <taxon>Bacteroidota</taxon>
        <taxon>Bacteroidia</taxon>
        <taxon>Bacteroidales</taxon>
        <taxon>Bacteroidaceae</taxon>
        <taxon>Bacteroides</taxon>
    </lineage>
</organism>
<sequence length="74" mass="8787">MEPKFVLILDNSTGALSIIELTKEELRESESYEDFESFLTTIENKYGFRLTYSSWMTTEKLDIYRYKDGKEVEN</sequence>
<keyword evidence="2" id="KW-1185">Reference proteome</keyword>
<evidence type="ECO:0000313" key="2">
    <source>
        <dbReference type="Proteomes" id="UP000473905"/>
    </source>
</evidence>
<proteinExistence type="predicted"/>
<gene>
    <name evidence="1" type="ORF">F3D66_22690</name>
</gene>
<accession>A0A5M5D4F8</accession>
<comment type="caution">
    <text evidence="1">The sequence shown here is derived from an EMBL/GenBank/DDBJ whole genome shotgun (WGS) entry which is preliminary data.</text>
</comment>
<dbReference type="Proteomes" id="UP000473905">
    <property type="component" value="Unassembled WGS sequence"/>
</dbReference>
<protein>
    <submittedName>
        <fullName evidence="1">Uncharacterized protein</fullName>
    </submittedName>
</protein>
<dbReference type="EMBL" id="VWKB01000036">
    <property type="protein sequence ID" value="KAA4091711.1"/>
    <property type="molecule type" value="Genomic_DNA"/>
</dbReference>
<name>A0A5M5D4F8_BACOV</name>
<dbReference type="RefSeq" id="WP_004320035.1">
    <property type="nucleotide sequence ID" value="NZ_JAHYOK010000038.1"/>
</dbReference>
<evidence type="ECO:0000313" key="1">
    <source>
        <dbReference type="EMBL" id="KAA4091711.1"/>
    </source>
</evidence>
<reference evidence="1 2" key="1">
    <citation type="journal article" date="2019" name="Nat. Med.">
        <title>A library of human gut bacterial isolates paired with longitudinal multiomics data enables mechanistic microbiome research.</title>
        <authorList>
            <person name="Poyet M."/>
            <person name="Groussin M."/>
            <person name="Gibbons S.M."/>
            <person name="Avila-Pacheco J."/>
            <person name="Jiang X."/>
            <person name="Kearney S.M."/>
            <person name="Perrotta A.R."/>
            <person name="Berdy B."/>
            <person name="Zhao S."/>
            <person name="Lieberman T.D."/>
            <person name="Swanson P.K."/>
            <person name="Smith M."/>
            <person name="Roesemann S."/>
            <person name="Alexander J.E."/>
            <person name="Rich S.A."/>
            <person name="Livny J."/>
            <person name="Vlamakis H."/>
            <person name="Clish C."/>
            <person name="Bullock K."/>
            <person name="Deik A."/>
            <person name="Scott J."/>
            <person name="Pierce K.A."/>
            <person name="Xavier R.J."/>
            <person name="Alm E.J."/>
        </authorList>
    </citation>
    <scope>NUCLEOTIDE SEQUENCE [LARGE SCALE GENOMIC DNA]</scope>
    <source>
        <strain evidence="1 2">BIOML-A134</strain>
    </source>
</reference>